<proteinExistence type="predicted"/>
<name>M0BVC4_9EURY</name>
<evidence type="ECO:0000313" key="3">
    <source>
        <dbReference type="EMBL" id="ELZ14363.1"/>
    </source>
</evidence>
<feature type="transmembrane region" description="Helical" evidence="1">
    <location>
        <begin position="122"/>
        <end position="142"/>
    </location>
</feature>
<accession>M0BVC4</accession>
<evidence type="ECO:0000256" key="1">
    <source>
        <dbReference type="SAM" id="Phobius"/>
    </source>
</evidence>
<dbReference type="InterPro" id="IPR036388">
    <property type="entry name" value="WH-like_DNA-bd_sf"/>
</dbReference>
<keyword evidence="1" id="KW-0812">Transmembrane</keyword>
<reference evidence="3 4" key="1">
    <citation type="journal article" date="2014" name="PLoS Genet.">
        <title>Phylogenetically driven sequencing of extremely halophilic archaea reveals strategies for static and dynamic osmo-response.</title>
        <authorList>
            <person name="Becker E.A."/>
            <person name="Seitzer P.M."/>
            <person name="Tritt A."/>
            <person name="Larsen D."/>
            <person name="Krusor M."/>
            <person name="Yao A.I."/>
            <person name="Wu D."/>
            <person name="Madern D."/>
            <person name="Eisen J.A."/>
            <person name="Darling A.E."/>
            <person name="Facciotti M.T."/>
        </authorList>
    </citation>
    <scope>NUCLEOTIDE SEQUENCE [LARGE SCALE GENOMIC DNA]</scope>
    <source>
        <strain evidence="3 4">JCM 14624</strain>
    </source>
</reference>
<dbReference type="Pfam" id="PF24035">
    <property type="entry name" value="DUF7344"/>
    <property type="match status" value="1"/>
</dbReference>
<protein>
    <recommendedName>
        <fullName evidence="2">DUF7344 domain-containing protein</fullName>
    </recommendedName>
</protein>
<dbReference type="EMBL" id="AOIQ01000002">
    <property type="protein sequence ID" value="ELZ14363.1"/>
    <property type="molecule type" value="Genomic_DNA"/>
</dbReference>
<evidence type="ECO:0000313" key="4">
    <source>
        <dbReference type="Proteomes" id="UP000011560"/>
    </source>
</evidence>
<feature type="domain" description="DUF7344" evidence="2">
    <location>
        <begin position="17"/>
        <end position="94"/>
    </location>
</feature>
<organism evidence="3 4">
    <name type="scientific">Halovivax asiaticus JCM 14624</name>
    <dbReference type="NCBI Taxonomy" id="1227490"/>
    <lineage>
        <taxon>Archaea</taxon>
        <taxon>Methanobacteriati</taxon>
        <taxon>Methanobacteriota</taxon>
        <taxon>Stenosarchaea group</taxon>
        <taxon>Halobacteria</taxon>
        <taxon>Halobacteriales</taxon>
        <taxon>Natrialbaceae</taxon>
        <taxon>Halovivax</taxon>
    </lineage>
</organism>
<dbReference type="AlphaFoldDB" id="M0BVC4"/>
<gene>
    <name evidence="3" type="ORF">C479_00605</name>
</gene>
<keyword evidence="1" id="KW-0472">Membrane</keyword>
<dbReference type="Gene3D" id="1.10.10.10">
    <property type="entry name" value="Winged helix-like DNA-binding domain superfamily/Winged helix DNA-binding domain"/>
    <property type="match status" value="1"/>
</dbReference>
<dbReference type="PATRIC" id="fig|1227490.4.peg.127"/>
<dbReference type="InterPro" id="IPR055768">
    <property type="entry name" value="DUF7344"/>
</dbReference>
<evidence type="ECO:0000259" key="2">
    <source>
        <dbReference type="Pfam" id="PF24035"/>
    </source>
</evidence>
<keyword evidence="4" id="KW-1185">Reference proteome</keyword>
<keyword evidence="1" id="KW-1133">Transmembrane helix</keyword>
<dbReference type="RefSeq" id="WP_007696352.1">
    <property type="nucleotide sequence ID" value="NZ_AOIQ01000002.1"/>
</dbReference>
<comment type="caution">
    <text evidence="3">The sequence shown here is derived from an EMBL/GenBank/DDBJ whole genome shotgun (WGS) entry which is preliminary data.</text>
</comment>
<dbReference type="Proteomes" id="UP000011560">
    <property type="component" value="Unassembled WGS sequence"/>
</dbReference>
<feature type="transmembrane region" description="Helical" evidence="1">
    <location>
        <begin position="148"/>
        <end position="168"/>
    </location>
</feature>
<dbReference type="OrthoDB" id="331021at2157"/>
<sequence length="180" mass="18919">MSTHADPDGALAESDIFHILGNDRRREILSVLATEEGRIAVSDIAQTVAAREAATDDSVPNNLYKSVYVSLQQTHLPQLEADGIVVYDTDAKTIQPGPHFDRVRTHIDESNALETTALHATIALSLGGLALVTLSVLGAPLVTRVPPISLASFALALVAVGGGVAVAADGSLADFRFRGR</sequence>